<gene>
    <name evidence="3" type="ORF">N7456_002496</name>
</gene>
<proteinExistence type="predicted"/>
<dbReference type="Pfam" id="PF10544">
    <property type="entry name" value="T5orf172"/>
    <property type="match status" value="1"/>
</dbReference>
<feature type="region of interest" description="Disordered" evidence="1">
    <location>
        <begin position="142"/>
        <end position="179"/>
    </location>
</feature>
<comment type="caution">
    <text evidence="3">The sequence shown here is derived from an EMBL/GenBank/DDBJ whole genome shotgun (WGS) entry which is preliminary data.</text>
</comment>
<keyword evidence="4" id="KW-1185">Reference proteome</keyword>
<feature type="compositionally biased region" description="Low complexity" evidence="1">
    <location>
        <begin position="152"/>
        <end position="161"/>
    </location>
</feature>
<dbReference type="PANTHER" id="PTHR28094">
    <property type="entry name" value="MEIOTICALLY UP-REGULATED GENE 113 PROTEIN"/>
    <property type="match status" value="1"/>
</dbReference>
<protein>
    <recommendedName>
        <fullName evidence="2">Bacteriophage T5 Orf172 DNA-binding domain-containing protein</fullName>
    </recommendedName>
</protein>
<evidence type="ECO:0000259" key="2">
    <source>
        <dbReference type="Pfam" id="PF10544"/>
    </source>
</evidence>
<dbReference type="OrthoDB" id="4362385at2759"/>
<evidence type="ECO:0000256" key="1">
    <source>
        <dbReference type="SAM" id="MobiDB-lite"/>
    </source>
</evidence>
<evidence type="ECO:0000313" key="4">
    <source>
        <dbReference type="Proteomes" id="UP001149165"/>
    </source>
</evidence>
<feature type="domain" description="Bacteriophage T5 Orf172 DNA-binding" evidence="2">
    <location>
        <begin position="203"/>
        <end position="306"/>
    </location>
</feature>
<dbReference type="InterPro" id="IPR053006">
    <property type="entry name" value="Meiosis_regulatory"/>
</dbReference>
<evidence type="ECO:0000313" key="3">
    <source>
        <dbReference type="EMBL" id="KAJ5113962.1"/>
    </source>
</evidence>
<organism evidence="3 4">
    <name type="scientific">Penicillium angulare</name>
    <dbReference type="NCBI Taxonomy" id="116970"/>
    <lineage>
        <taxon>Eukaryota</taxon>
        <taxon>Fungi</taxon>
        <taxon>Dikarya</taxon>
        <taxon>Ascomycota</taxon>
        <taxon>Pezizomycotina</taxon>
        <taxon>Eurotiomycetes</taxon>
        <taxon>Eurotiomycetidae</taxon>
        <taxon>Eurotiales</taxon>
        <taxon>Aspergillaceae</taxon>
        <taxon>Penicillium</taxon>
    </lineage>
</organism>
<dbReference type="InterPro" id="IPR018306">
    <property type="entry name" value="Phage_T5_Orf172_DNA-bd"/>
</dbReference>
<accession>A0A9W9G9I1</accession>
<dbReference type="AlphaFoldDB" id="A0A9W9G9I1"/>
<dbReference type="EMBL" id="JAPQKH010000002">
    <property type="protein sequence ID" value="KAJ5113962.1"/>
    <property type="molecule type" value="Genomic_DNA"/>
</dbReference>
<sequence>MSIPTQAQASDATSFRSILSVIDGVYCKYVDVRCVRVKPPKSNDDKDYNICTTGTQDRFDNNLNKIKRLIFTLPTLLDPSEPEVENDAAILAILSELAEIFLCKTHIKGLGIYVKYQWFYELRDPETAALIISILDSHTSLQSTPDARSEKSNSTSPFSSPLTPPDSPEFDSHTSASRSPTKAAYFTERVVEKNLRGNDLSPGFFYVGFHPECHGLFHVGYTTRDPKTGRFPEHEKCYPGMIWITEEEGLSEKAIKYVHRVEQIILNLFARERKSLREKCRNCRKVHGEWLEVEKSVLLHAITEWSAFVGEAYDEFGKFDPSVKRPALAPRASRVELEIELEAGPVTPCKKPSLRETLKLPPSPPETPDTMPGSFIEDHFDEYEYEDGARKSKGIFSFDPVRRVLRYL</sequence>
<dbReference type="Proteomes" id="UP001149165">
    <property type="component" value="Unassembled WGS sequence"/>
</dbReference>
<reference evidence="3" key="1">
    <citation type="submission" date="2022-11" db="EMBL/GenBank/DDBJ databases">
        <authorList>
            <person name="Petersen C."/>
        </authorList>
    </citation>
    <scope>NUCLEOTIDE SEQUENCE</scope>
    <source>
        <strain evidence="3">IBT 30069</strain>
    </source>
</reference>
<dbReference type="PANTHER" id="PTHR28094:SF1">
    <property type="entry name" value="MEIOTICALLY UP-REGULATED GENE 113 PROTEIN"/>
    <property type="match status" value="1"/>
</dbReference>
<reference evidence="3" key="2">
    <citation type="journal article" date="2023" name="IMA Fungus">
        <title>Comparative genomic study of the Penicillium genus elucidates a diverse pangenome and 15 lateral gene transfer events.</title>
        <authorList>
            <person name="Petersen C."/>
            <person name="Sorensen T."/>
            <person name="Nielsen M.R."/>
            <person name="Sondergaard T.E."/>
            <person name="Sorensen J.L."/>
            <person name="Fitzpatrick D.A."/>
            <person name="Frisvad J.C."/>
            <person name="Nielsen K.L."/>
        </authorList>
    </citation>
    <scope>NUCLEOTIDE SEQUENCE</scope>
    <source>
        <strain evidence="3">IBT 30069</strain>
    </source>
</reference>
<name>A0A9W9G9I1_9EURO</name>
<feature type="region of interest" description="Disordered" evidence="1">
    <location>
        <begin position="354"/>
        <end position="374"/>
    </location>
</feature>